<dbReference type="Gene3D" id="3.90.180.10">
    <property type="entry name" value="Medium-chain alcohol dehydrogenases, catalytic domain"/>
    <property type="match status" value="1"/>
</dbReference>
<dbReference type="SUPFAM" id="SSF50129">
    <property type="entry name" value="GroES-like"/>
    <property type="match status" value="1"/>
</dbReference>
<dbReference type="PANTHER" id="PTHR43350:SF21">
    <property type="entry name" value="S-NITROSOMYCOTHIOL REDUCTASE MSCR"/>
    <property type="match status" value="1"/>
</dbReference>
<feature type="domain" description="Alcohol dehydrogenase-like N-terminal" evidence="8">
    <location>
        <begin position="31"/>
        <end position="159"/>
    </location>
</feature>
<proteinExistence type="inferred from homology"/>
<evidence type="ECO:0000259" key="7">
    <source>
        <dbReference type="Pfam" id="PF00107"/>
    </source>
</evidence>
<evidence type="ECO:0000256" key="2">
    <source>
        <dbReference type="ARBA" id="ARBA00008072"/>
    </source>
</evidence>
<dbReference type="InterPro" id="IPR002328">
    <property type="entry name" value="ADH_Zn_CS"/>
</dbReference>
<reference evidence="9 10" key="1">
    <citation type="submission" date="2023-12" db="EMBL/GenBank/DDBJ databases">
        <title>the genome sequence of Hyalangium sp. s54d21.</title>
        <authorList>
            <person name="Zhang X."/>
        </authorList>
    </citation>
    <scope>NUCLEOTIDE SEQUENCE [LARGE SCALE GENOMIC DNA]</scope>
    <source>
        <strain evidence="10">s54d21</strain>
    </source>
</reference>
<dbReference type="CDD" id="cd08278">
    <property type="entry name" value="benzyl_alcohol_DH"/>
    <property type="match status" value="1"/>
</dbReference>
<dbReference type="EMBL" id="JAXIVS010000003">
    <property type="protein sequence ID" value="MDY7226574.1"/>
    <property type="molecule type" value="Genomic_DNA"/>
</dbReference>
<gene>
    <name evidence="9" type="ORF">SYV04_09260</name>
</gene>
<comment type="similarity">
    <text evidence="2 6">Belongs to the zinc-containing alcohol dehydrogenase family.</text>
</comment>
<dbReference type="InterPro" id="IPR013154">
    <property type="entry name" value="ADH-like_N"/>
</dbReference>
<comment type="cofactor">
    <cofactor evidence="1 6">
        <name>Zn(2+)</name>
        <dbReference type="ChEBI" id="CHEBI:29105"/>
    </cofactor>
</comment>
<dbReference type="PROSITE" id="PS00059">
    <property type="entry name" value="ADH_ZINC"/>
    <property type="match status" value="1"/>
</dbReference>
<dbReference type="Pfam" id="PF08240">
    <property type="entry name" value="ADH_N"/>
    <property type="match status" value="1"/>
</dbReference>
<dbReference type="PANTHER" id="PTHR43350">
    <property type="entry name" value="NAD-DEPENDENT ALCOHOL DEHYDROGENASE"/>
    <property type="match status" value="1"/>
</dbReference>
<name>A0ABU5H0X9_9BACT</name>
<dbReference type="InterPro" id="IPR011032">
    <property type="entry name" value="GroES-like_sf"/>
</dbReference>
<sequence>MTRSRTGTAAVLREVGGALQRTEIVCNELRPDELLVRMVGAGICHTDLSVMEGVVPVPLPVVLGHEGAGVVIERGSAVTSLEVGDHVVLSFDACRACRACQRGLPGYCTHARALNYACARSDGTTTLRDATGPVHGGWFGQSSLASIALASERNAVRVPRSNELALLAPLGCGIQTGAGTVLRALKPSPGQGIAIFGAGAVGAGALMAAVAARCSPIVVIDPLPSRRQLALELGATHALAPDEVGERSSGLRKVLGGTLDFCVDTVGTQAVITQALNALGAPGVCATLALRGGANPVSISQTHLLYGRTLVGVIEGDADPHTFIPELVRMWRAGQLPLERVIQTFPFDRLDEALAKMRDGSVVKPVLTFGGIE</sequence>
<evidence type="ECO:0000256" key="3">
    <source>
        <dbReference type="ARBA" id="ARBA00022723"/>
    </source>
</evidence>
<evidence type="ECO:0000256" key="1">
    <source>
        <dbReference type="ARBA" id="ARBA00001947"/>
    </source>
</evidence>
<dbReference type="Proteomes" id="UP001291309">
    <property type="component" value="Unassembled WGS sequence"/>
</dbReference>
<dbReference type="InterPro" id="IPR036291">
    <property type="entry name" value="NAD(P)-bd_dom_sf"/>
</dbReference>
<keyword evidence="5" id="KW-0560">Oxidoreductase</keyword>
<accession>A0ABU5H0X9</accession>
<organism evidence="9 10">
    <name type="scientific">Hyalangium rubrum</name>
    <dbReference type="NCBI Taxonomy" id="3103134"/>
    <lineage>
        <taxon>Bacteria</taxon>
        <taxon>Pseudomonadati</taxon>
        <taxon>Myxococcota</taxon>
        <taxon>Myxococcia</taxon>
        <taxon>Myxococcales</taxon>
        <taxon>Cystobacterineae</taxon>
        <taxon>Archangiaceae</taxon>
        <taxon>Hyalangium</taxon>
    </lineage>
</organism>
<feature type="domain" description="Alcohol dehydrogenase-like C-terminal" evidence="7">
    <location>
        <begin position="200"/>
        <end position="324"/>
    </location>
</feature>
<dbReference type="SUPFAM" id="SSF51735">
    <property type="entry name" value="NAD(P)-binding Rossmann-fold domains"/>
    <property type="match status" value="1"/>
</dbReference>
<evidence type="ECO:0000256" key="5">
    <source>
        <dbReference type="ARBA" id="ARBA00023002"/>
    </source>
</evidence>
<dbReference type="RefSeq" id="WP_321545305.1">
    <property type="nucleotide sequence ID" value="NZ_JAXIVS010000003.1"/>
</dbReference>
<dbReference type="InterPro" id="IPR013149">
    <property type="entry name" value="ADH-like_C"/>
</dbReference>
<keyword evidence="3 6" id="KW-0479">Metal-binding</keyword>
<protein>
    <submittedName>
        <fullName evidence="9">NAD(P)-dependent alcohol dehydrogenase</fullName>
    </submittedName>
</protein>
<evidence type="ECO:0000259" key="8">
    <source>
        <dbReference type="Pfam" id="PF08240"/>
    </source>
</evidence>
<comment type="caution">
    <text evidence="9">The sequence shown here is derived from an EMBL/GenBank/DDBJ whole genome shotgun (WGS) entry which is preliminary data.</text>
</comment>
<evidence type="ECO:0000313" key="9">
    <source>
        <dbReference type="EMBL" id="MDY7226574.1"/>
    </source>
</evidence>
<evidence type="ECO:0000256" key="4">
    <source>
        <dbReference type="ARBA" id="ARBA00022833"/>
    </source>
</evidence>
<evidence type="ECO:0000313" key="10">
    <source>
        <dbReference type="Proteomes" id="UP001291309"/>
    </source>
</evidence>
<dbReference type="Gene3D" id="3.40.50.720">
    <property type="entry name" value="NAD(P)-binding Rossmann-like Domain"/>
    <property type="match status" value="1"/>
</dbReference>
<evidence type="ECO:0000256" key="6">
    <source>
        <dbReference type="RuleBase" id="RU361277"/>
    </source>
</evidence>
<keyword evidence="4 6" id="KW-0862">Zinc</keyword>
<dbReference type="Pfam" id="PF00107">
    <property type="entry name" value="ADH_zinc_N"/>
    <property type="match status" value="1"/>
</dbReference>
<keyword evidence="10" id="KW-1185">Reference proteome</keyword>